<dbReference type="Proteomes" id="UP000261032">
    <property type="component" value="Unassembled WGS sequence"/>
</dbReference>
<comment type="caution">
    <text evidence="2">The sequence shown here is derived from an EMBL/GenBank/DDBJ whole genome shotgun (WGS) entry which is preliminary data.</text>
</comment>
<dbReference type="InterPro" id="IPR010744">
    <property type="entry name" value="Phage_CI_N"/>
</dbReference>
<gene>
    <name evidence="2" type="ORF">DXB93_04065</name>
</gene>
<feature type="domain" description="Bacteriophage CI repressor N-terminal" evidence="1">
    <location>
        <begin position="8"/>
        <end position="56"/>
    </location>
</feature>
<accession>A0A3E3EFL8</accession>
<protein>
    <recommendedName>
        <fullName evidence="1">Bacteriophage CI repressor N-terminal domain-containing protein</fullName>
    </recommendedName>
</protein>
<dbReference type="AlphaFoldDB" id="A0A3E3EFL8"/>
<name>A0A3E3EFL8_9FIRM</name>
<evidence type="ECO:0000259" key="1">
    <source>
        <dbReference type="Pfam" id="PF07022"/>
    </source>
</evidence>
<dbReference type="GO" id="GO:0045892">
    <property type="term" value="P:negative regulation of DNA-templated transcription"/>
    <property type="evidence" value="ECO:0007669"/>
    <property type="project" value="InterPro"/>
</dbReference>
<dbReference type="GO" id="GO:0003677">
    <property type="term" value="F:DNA binding"/>
    <property type="evidence" value="ECO:0007669"/>
    <property type="project" value="InterPro"/>
</dbReference>
<proteinExistence type="predicted"/>
<evidence type="ECO:0000313" key="3">
    <source>
        <dbReference type="Proteomes" id="UP000261032"/>
    </source>
</evidence>
<organism evidence="2 3">
    <name type="scientific">Thomasclavelia ramosa</name>
    <dbReference type="NCBI Taxonomy" id="1547"/>
    <lineage>
        <taxon>Bacteria</taxon>
        <taxon>Bacillati</taxon>
        <taxon>Bacillota</taxon>
        <taxon>Erysipelotrichia</taxon>
        <taxon>Erysipelotrichales</taxon>
        <taxon>Coprobacillaceae</taxon>
        <taxon>Thomasclavelia</taxon>
    </lineage>
</organism>
<dbReference type="RefSeq" id="WP_009300138.1">
    <property type="nucleotide sequence ID" value="NZ_CAXMZD010000003.1"/>
</dbReference>
<dbReference type="Pfam" id="PF07022">
    <property type="entry name" value="Phage_CI_repr"/>
    <property type="match status" value="1"/>
</dbReference>
<evidence type="ECO:0000313" key="2">
    <source>
        <dbReference type="EMBL" id="RGD86694.1"/>
    </source>
</evidence>
<reference evidence="2 3" key="1">
    <citation type="submission" date="2018-08" db="EMBL/GenBank/DDBJ databases">
        <title>A genome reference for cultivated species of the human gut microbiota.</title>
        <authorList>
            <person name="Zou Y."/>
            <person name="Xue W."/>
            <person name="Luo G."/>
        </authorList>
    </citation>
    <scope>NUCLEOTIDE SEQUENCE [LARGE SCALE GENOMIC DNA]</scope>
    <source>
        <strain evidence="2 3">OM06-4</strain>
    </source>
</reference>
<dbReference type="EMBL" id="QUSL01000004">
    <property type="protein sequence ID" value="RGD86694.1"/>
    <property type="molecule type" value="Genomic_DNA"/>
</dbReference>
<sequence>MNKKIISLLALFGFNQTDYANHMSMSKSSLSNKMKRGSYTAKDLIELAEMTGNRLAIVDENDKVIIEFSKEDL</sequence>